<accession>A0ABV0PDR4</accession>
<protein>
    <submittedName>
        <fullName evidence="1">Uncharacterized protein</fullName>
    </submittedName>
</protein>
<dbReference type="Proteomes" id="UP001476798">
    <property type="component" value="Unassembled WGS sequence"/>
</dbReference>
<dbReference type="EMBL" id="JAHRIO010070817">
    <property type="protein sequence ID" value="MEQ2181573.1"/>
    <property type="molecule type" value="Genomic_DNA"/>
</dbReference>
<name>A0ABV0PDR4_9TELE</name>
<comment type="caution">
    <text evidence="1">The sequence shown here is derived from an EMBL/GenBank/DDBJ whole genome shotgun (WGS) entry which is preliminary data.</text>
</comment>
<proteinExistence type="predicted"/>
<evidence type="ECO:0000313" key="2">
    <source>
        <dbReference type="Proteomes" id="UP001476798"/>
    </source>
</evidence>
<evidence type="ECO:0000313" key="1">
    <source>
        <dbReference type="EMBL" id="MEQ2181573.1"/>
    </source>
</evidence>
<sequence length="117" mass="12442">MESCPSANIPGKEIKINTSIIVIEYRHSEEHIALCHNAQWMGVTVAAVVGLCHVTGGLLVRAPALSVSVVVSLGKTLHLPCLLMVVRGLDGVDCMASSLLSVCPRLLWLQCSLPLSV</sequence>
<reference evidence="1 2" key="1">
    <citation type="submission" date="2021-06" db="EMBL/GenBank/DDBJ databases">
        <authorList>
            <person name="Palmer J.M."/>
        </authorList>
    </citation>
    <scope>NUCLEOTIDE SEQUENCE [LARGE SCALE GENOMIC DNA]</scope>
    <source>
        <strain evidence="1 2">GA_2019</strain>
        <tissue evidence="1">Muscle</tissue>
    </source>
</reference>
<organism evidence="1 2">
    <name type="scientific">Goodea atripinnis</name>
    <dbReference type="NCBI Taxonomy" id="208336"/>
    <lineage>
        <taxon>Eukaryota</taxon>
        <taxon>Metazoa</taxon>
        <taxon>Chordata</taxon>
        <taxon>Craniata</taxon>
        <taxon>Vertebrata</taxon>
        <taxon>Euteleostomi</taxon>
        <taxon>Actinopterygii</taxon>
        <taxon>Neopterygii</taxon>
        <taxon>Teleostei</taxon>
        <taxon>Neoteleostei</taxon>
        <taxon>Acanthomorphata</taxon>
        <taxon>Ovalentaria</taxon>
        <taxon>Atherinomorphae</taxon>
        <taxon>Cyprinodontiformes</taxon>
        <taxon>Goodeidae</taxon>
        <taxon>Goodea</taxon>
    </lineage>
</organism>
<keyword evidence="2" id="KW-1185">Reference proteome</keyword>
<gene>
    <name evidence="1" type="ORF">GOODEAATRI_012965</name>
</gene>